<dbReference type="PRINTS" id="PR01438">
    <property type="entry name" value="UNVRSLSTRESS"/>
</dbReference>
<evidence type="ECO:0000259" key="2">
    <source>
        <dbReference type="Pfam" id="PF00582"/>
    </source>
</evidence>
<comment type="similarity">
    <text evidence="1">Belongs to the universal stress protein A family.</text>
</comment>
<dbReference type="InterPro" id="IPR006016">
    <property type="entry name" value="UspA"/>
</dbReference>
<gene>
    <name evidence="3" type="ORF">IGS67_00915</name>
</gene>
<dbReference type="PANTHER" id="PTHR46268:SF6">
    <property type="entry name" value="UNIVERSAL STRESS PROTEIN UP12"/>
    <property type="match status" value="1"/>
</dbReference>
<dbReference type="EMBL" id="JACZDF010000001">
    <property type="protein sequence ID" value="MBD9698059.1"/>
    <property type="molecule type" value="Genomic_DNA"/>
</dbReference>
<accession>A0ABR9DLP0</accession>
<dbReference type="CDD" id="cd00293">
    <property type="entry name" value="USP-like"/>
    <property type="match status" value="2"/>
</dbReference>
<dbReference type="PANTHER" id="PTHR46268">
    <property type="entry name" value="STRESS RESPONSE PROTEIN NHAX"/>
    <property type="match status" value="1"/>
</dbReference>
<keyword evidence="4" id="KW-1185">Reference proteome</keyword>
<comment type="caution">
    <text evidence="3">The sequence shown here is derived from an EMBL/GenBank/DDBJ whole genome shotgun (WGS) entry which is preliminary data.</text>
</comment>
<dbReference type="InterPro" id="IPR014729">
    <property type="entry name" value="Rossmann-like_a/b/a_fold"/>
</dbReference>
<protein>
    <submittedName>
        <fullName evidence="3">Universal stress protein</fullName>
    </submittedName>
</protein>
<organism evidence="3 4">
    <name type="scientific">Flavimobilis rhizosphaerae</name>
    <dbReference type="NCBI Taxonomy" id="2775421"/>
    <lineage>
        <taxon>Bacteria</taxon>
        <taxon>Bacillati</taxon>
        <taxon>Actinomycetota</taxon>
        <taxon>Actinomycetes</taxon>
        <taxon>Micrococcales</taxon>
        <taxon>Jonesiaceae</taxon>
        <taxon>Flavimobilis</taxon>
    </lineage>
</organism>
<feature type="domain" description="UspA" evidence="2">
    <location>
        <begin position="167"/>
        <end position="304"/>
    </location>
</feature>
<dbReference type="InterPro" id="IPR006015">
    <property type="entry name" value="Universal_stress_UspA"/>
</dbReference>
<proteinExistence type="inferred from homology"/>
<dbReference type="RefSeq" id="WP_192276891.1">
    <property type="nucleotide sequence ID" value="NZ_JACZDF010000001.1"/>
</dbReference>
<dbReference type="Pfam" id="PF00582">
    <property type="entry name" value="Usp"/>
    <property type="match status" value="2"/>
</dbReference>
<name>A0ABR9DLP0_9MICO</name>
<dbReference type="Gene3D" id="3.40.50.620">
    <property type="entry name" value="HUPs"/>
    <property type="match status" value="2"/>
</dbReference>
<evidence type="ECO:0000313" key="4">
    <source>
        <dbReference type="Proteomes" id="UP000642107"/>
    </source>
</evidence>
<sequence>MTDRRIVVGVDGSPSSAHALDWAVRDARTDGAHLQVVLVWDTTWLETAPLGPIAVLEAADNYEHIARSARERLDQLIAEADTSGLRVTAEEIRGTVVPTILERGTGADRIVVGRRGLGRLGRLFMGSVSAGVVRQARVPVTIIPDPDHAAAILEQAARDHEIDETPRVVVGVDGSDASVTALRHGAELATRHDLPLHAVACWQVTTTGPLPNQFGWAPPVEDYIQHTEELLARAIAHAKLDLPEGRLVERVERSAPARGLLRAAAGARHLVLGSRGLGGFERLLLGSVSSQMVEHTPCPVTVVRA</sequence>
<reference evidence="3 4" key="1">
    <citation type="submission" date="2020-09" db="EMBL/GenBank/DDBJ databases">
        <title>Flavimobilis rhizosphaerae sp. nov., isolated from rhizosphere soil of Spartina alterniflora.</title>
        <authorList>
            <person name="Hanqin C."/>
        </authorList>
    </citation>
    <scope>NUCLEOTIDE SEQUENCE [LARGE SCALE GENOMIC DNA]</scope>
    <source>
        <strain evidence="3 4">GY 10621</strain>
    </source>
</reference>
<evidence type="ECO:0000256" key="1">
    <source>
        <dbReference type="ARBA" id="ARBA00008791"/>
    </source>
</evidence>
<dbReference type="Proteomes" id="UP000642107">
    <property type="component" value="Unassembled WGS sequence"/>
</dbReference>
<feature type="domain" description="UspA" evidence="2">
    <location>
        <begin position="4"/>
        <end position="144"/>
    </location>
</feature>
<dbReference type="SUPFAM" id="SSF52402">
    <property type="entry name" value="Adenine nucleotide alpha hydrolases-like"/>
    <property type="match status" value="2"/>
</dbReference>
<evidence type="ECO:0000313" key="3">
    <source>
        <dbReference type="EMBL" id="MBD9698059.1"/>
    </source>
</evidence>